<accession>A0AAV9VRD8</accession>
<feature type="region of interest" description="Disordered" evidence="1">
    <location>
        <begin position="1"/>
        <end position="54"/>
    </location>
</feature>
<dbReference type="AlphaFoldDB" id="A0AAV9VRD8"/>
<feature type="compositionally biased region" description="Polar residues" evidence="1">
    <location>
        <begin position="260"/>
        <end position="269"/>
    </location>
</feature>
<evidence type="ECO:0000313" key="3">
    <source>
        <dbReference type="Proteomes" id="UP001370758"/>
    </source>
</evidence>
<gene>
    <name evidence="2" type="ORF">TWF481_002775</name>
</gene>
<feature type="region of interest" description="Disordered" evidence="1">
    <location>
        <begin position="74"/>
        <end position="125"/>
    </location>
</feature>
<feature type="compositionally biased region" description="Low complexity" evidence="1">
    <location>
        <begin position="279"/>
        <end position="307"/>
    </location>
</feature>
<sequence length="372" mass="38568">MLLAPAATSKPSATFPAATYKPSATTTTNGPKRVSFKDITATPPPPVRPVLAPTLPAPLRASQVAGISRQPVNVVSARHEQQQLQPQQAPRRPPPRSSARPRLTGSPAPAALASVEPATSRPTQAKEASAVGAGGPLDAILITANGQARSLPFTYSLARFLSSTVSPNGFWHTHHENGETIVTLEGEYVEFQAYAKARTVGGHATVIKSVAQDDWLDPDERAAAAATATEQFEPGPDAGKPSAGAKKVAPKVSPTAPKPHNQQVDTNSMIDELVGPKRASPTTATSPSTLGPTTASSTTISSGSGSAQDVREVDIPSRVSARSSEAITQAVGKRKKELAQSQAVSTPDERPPAQPPPKSAPQHPAASPTTQL</sequence>
<feature type="region of interest" description="Disordered" evidence="1">
    <location>
        <begin position="221"/>
        <end position="372"/>
    </location>
</feature>
<protein>
    <submittedName>
        <fullName evidence="2">Uncharacterized protein</fullName>
    </submittedName>
</protein>
<organism evidence="2 3">
    <name type="scientific">Arthrobotrys musiformis</name>
    <dbReference type="NCBI Taxonomy" id="47236"/>
    <lineage>
        <taxon>Eukaryota</taxon>
        <taxon>Fungi</taxon>
        <taxon>Dikarya</taxon>
        <taxon>Ascomycota</taxon>
        <taxon>Pezizomycotina</taxon>
        <taxon>Orbiliomycetes</taxon>
        <taxon>Orbiliales</taxon>
        <taxon>Orbiliaceae</taxon>
        <taxon>Arthrobotrys</taxon>
    </lineage>
</organism>
<evidence type="ECO:0000256" key="1">
    <source>
        <dbReference type="SAM" id="MobiDB-lite"/>
    </source>
</evidence>
<feature type="compositionally biased region" description="Low complexity" evidence="1">
    <location>
        <begin position="360"/>
        <end position="372"/>
    </location>
</feature>
<evidence type="ECO:0000313" key="2">
    <source>
        <dbReference type="EMBL" id="KAK6495728.1"/>
    </source>
</evidence>
<dbReference type="Proteomes" id="UP001370758">
    <property type="component" value="Unassembled WGS sequence"/>
</dbReference>
<reference evidence="2 3" key="1">
    <citation type="submission" date="2023-08" db="EMBL/GenBank/DDBJ databases">
        <authorList>
            <person name="Palmer J.M."/>
        </authorList>
    </citation>
    <scope>NUCLEOTIDE SEQUENCE [LARGE SCALE GENOMIC DNA]</scope>
    <source>
        <strain evidence="2 3">TWF481</strain>
    </source>
</reference>
<name>A0AAV9VRD8_9PEZI</name>
<dbReference type="EMBL" id="JAVHJL010000012">
    <property type="protein sequence ID" value="KAK6495728.1"/>
    <property type="molecule type" value="Genomic_DNA"/>
</dbReference>
<comment type="caution">
    <text evidence="2">The sequence shown here is derived from an EMBL/GenBank/DDBJ whole genome shotgun (WGS) entry which is preliminary data.</text>
</comment>
<proteinExistence type="predicted"/>
<keyword evidence="3" id="KW-1185">Reference proteome</keyword>